<dbReference type="Gene3D" id="2.30.30.70">
    <property type="entry name" value="Ribosomal protein L21"/>
    <property type="match status" value="1"/>
</dbReference>
<dbReference type="FunFam" id="2.30.30.70:FF:000001">
    <property type="entry name" value="60S ribosomal protein L21"/>
    <property type="match status" value="1"/>
</dbReference>
<organism evidence="5 6">
    <name type="scientific">Ecytonucleospora hepatopenaei</name>
    <dbReference type="NCBI Taxonomy" id="646526"/>
    <lineage>
        <taxon>Eukaryota</taxon>
        <taxon>Fungi</taxon>
        <taxon>Fungi incertae sedis</taxon>
        <taxon>Microsporidia</taxon>
        <taxon>Enterocytozoonidae</taxon>
        <taxon>Ecytonucleospora</taxon>
    </lineage>
</organism>
<dbReference type="InterPro" id="IPR008991">
    <property type="entry name" value="Translation_prot_SH3-like_sf"/>
</dbReference>
<keyword evidence="2" id="KW-0689">Ribosomal protein</keyword>
<feature type="compositionally biased region" description="Basic residues" evidence="4">
    <location>
        <begin position="1"/>
        <end position="14"/>
    </location>
</feature>
<evidence type="ECO:0000313" key="6">
    <source>
        <dbReference type="Proteomes" id="UP000192758"/>
    </source>
</evidence>
<gene>
    <name evidence="5" type="primary">RPL21</name>
    <name evidence="5" type="ORF">EHP00_1145</name>
</gene>
<protein>
    <submittedName>
        <fullName evidence="5">RPL21</fullName>
    </submittedName>
</protein>
<comment type="similarity">
    <text evidence="1">Belongs to the eukaryotic ribosomal protein eL21 family.</text>
</comment>
<accession>A0A1W0E4I7</accession>
<keyword evidence="3" id="KW-0687">Ribonucleoprotein</keyword>
<keyword evidence="6" id="KW-1185">Reference proteome</keyword>
<name>A0A1W0E4I7_9MICR</name>
<evidence type="ECO:0000256" key="3">
    <source>
        <dbReference type="ARBA" id="ARBA00023274"/>
    </source>
</evidence>
<dbReference type="Proteomes" id="UP000192758">
    <property type="component" value="Unassembled WGS sequence"/>
</dbReference>
<dbReference type="STRING" id="646526.A0A1W0E4I7"/>
<dbReference type="InterPro" id="IPR018259">
    <property type="entry name" value="Ribosomal_eL21_CS"/>
</dbReference>
<sequence length="142" mass="16629">MRSNGYRRRTRKLFSKGQKEHGAPKVTKILQQFKVGDLVDIKVDPSVVKGMPHKYYHGKTGRVYNVNRRAVGIVLYRCVGHKYIERHINARVEHLTLSRCNEDMKKRYAEYAKQREEAKANGKTCKPIKRQPKGPRQHVQFL</sequence>
<dbReference type="EMBL" id="MNPJ01000022">
    <property type="protein sequence ID" value="OQS54138.1"/>
    <property type="molecule type" value="Genomic_DNA"/>
</dbReference>
<feature type="region of interest" description="Disordered" evidence="4">
    <location>
        <begin position="1"/>
        <end position="21"/>
    </location>
</feature>
<proteinExistence type="inferred from homology"/>
<dbReference type="PROSITE" id="PS01171">
    <property type="entry name" value="RIBOSOMAL_L21E"/>
    <property type="match status" value="1"/>
</dbReference>
<feature type="compositionally biased region" description="Basic residues" evidence="4">
    <location>
        <begin position="126"/>
        <end position="136"/>
    </location>
</feature>
<dbReference type="GO" id="GO:0006412">
    <property type="term" value="P:translation"/>
    <property type="evidence" value="ECO:0007669"/>
    <property type="project" value="InterPro"/>
</dbReference>
<dbReference type="Gene3D" id="6.10.250.3260">
    <property type="match status" value="1"/>
</dbReference>
<dbReference type="GO" id="GO:0005840">
    <property type="term" value="C:ribosome"/>
    <property type="evidence" value="ECO:0007669"/>
    <property type="project" value="UniProtKB-KW"/>
</dbReference>
<dbReference type="PANTHER" id="PTHR20981">
    <property type="entry name" value="60S RIBOSOMAL PROTEIN L21"/>
    <property type="match status" value="1"/>
</dbReference>
<evidence type="ECO:0000256" key="1">
    <source>
        <dbReference type="ARBA" id="ARBA00008427"/>
    </source>
</evidence>
<dbReference type="GO" id="GO:1990904">
    <property type="term" value="C:ribonucleoprotein complex"/>
    <property type="evidence" value="ECO:0007669"/>
    <property type="project" value="UniProtKB-KW"/>
</dbReference>
<dbReference type="SUPFAM" id="SSF50104">
    <property type="entry name" value="Translation proteins SH3-like domain"/>
    <property type="match status" value="1"/>
</dbReference>
<dbReference type="VEuPathDB" id="MicrosporidiaDB:EHP00_1145"/>
<dbReference type="Pfam" id="PF01157">
    <property type="entry name" value="Ribosomal_L21e"/>
    <property type="match status" value="1"/>
</dbReference>
<comment type="caution">
    <text evidence="5">The sequence shown here is derived from an EMBL/GenBank/DDBJ whole genome shotgun (WGS) entry which is preliminary data.</text>
</comment>
<evidence type="ECO:0000313" key="5">
    <source>
        <dbReference type="EMBL" id="OQS54138.1"/>
    </source>
</evidence>
<dbReference type="InterPro" id="IPR001147">
    <property type="entry name" value="Ribosomal_eL21"/>
</dbReference>
<feature type="region of interest" description="Disordered" evidence="4">
    <location>
        <begin position="119"/>
        <end position="142"/>
    </location>
</feature>
<dbReference type="GO" id="GO:0003735">
    <property type="term" value="F:structural constituent of ribosome"/>
    <property type="evidence" value="ECO:0007669"/>
    <property type="project" value="InterPro"/>
</dbReference>
<dbReference type="AlphaFoldDB" id="A0A1W0E4I7"/>
<dbReference type="OrthoDB" id="1539250at2759"/>
<reference evidence="5 6" key="1">
    <citation type="journal article" date="2017" name="Environ. Microbiol.">
        <title>Decay of the glycolytic pathway and adaptation to intranuclear parasitism within Enterocytozoonidae microsporidia.</title>
        <authorList>
            <person name="Wiredu Boakye D."/>
            <person name="Jaroenlak P."/>
            <person name="Prachumwat A."/>
            <person name="Williams T.A."/>
            <person name="Bateman K.S."/>
            <person name="Itsathitphaisarn O."/>
            <person name="Sritunyalucksana K."/>
            <person name="Paszkiewicz K.H."/>
            <person name="Moore K.A."/>
            <person name="Stentiford G.D."/>
            <person name="Williams B.A."/>
        </authorList>
    </citation>
    <scope>NUCLEOTIDE SEQUENCE [LARGE SCALE GENOMIC DNA]</scope>
    <source>
        <strain evidence="5 6">TH1</strain>
    </source>
</reference>
<dbReference type="InterPro" id="IPR036948">
    <property type="entry name" value="Ribosomal_eL21_sf"/>
</dbReference>
<evidence type="ECO:0000256" key="2">
    <source>
        <dbReference type="ARBA" id="ARBA00022980"/>
    </source>
</evidence>
<evidence type="ECO:0000256" key="4">
    <source>
        <dbReference type="SAM" id="MobiDB-lite"/>
    </source>
</evidence>